<dbReference type="Pfam" id="PF08240">
    <property type="entry name" value="ADH_N"/>
    <property type="match status" value="1"/>
</dbReference>
<dbReference type="GO" id="GO:0008270">
    <property type="term" value="F:zinc ion binding"/>
    <property type="evidence" value="ECO:0007669"/>
    <property type="project" value="InterPro"/>
</dbReference>
<comment type="cofactor">
    <cofactor evidence="1 9">
        <name>Zn(2+)</name>
        <dbReference type="ChEBI" id="CHEBI:29105"/>
    </cofactor>
</comment>
<evidence type="ECO:0000256" key="6">
    <source>
        <dbReference type="ARBA" id="ARBA00023002"/>
    </source>
</evidence>
<evidence type="ECO:0000256" key="2">
    <source>
        <dbReference type="ARBA" id="ARBA00008072"/>
    </source>
</evidence>
<dbReference type="SUPFAM" id="SSF51735">
    <property type="entry name" value="NAD(P)-binding Rossmann-fold domains"/>
    <property type="match status" value="1"/>
</dbReference>
<dbReference type="InterPro" id="IPR013154">
    <property type="entry name" value="ADH-like_N"/>
</dbReference>
<protein>
    <recommendedName>
        <fullName evidence="3">alcohol dehydrogenase</fullName>
        <ecNumber evidence="3">1.1.1.1</ecNumber>
    </recommendedName>
</protein>
<keyword evidence="4 9" id="KW-0479">Metal-binding</keyword>
<comment type="catalytic activity">
    <reaction evidence="7">
        <text>a secondary alcohol + NAD(+) = a ketone + NADH + H(+)</text>
        <dbReference type="Rhea" id="RHEA:10740"/>
        <dbReference type="ChEBI" id="CHEBI:15378"/>
        <dbReference type="ChEBI" id="CHEBI:17087"/>
        <dbReference type="ChEBI" id="CHEBI:35681"/>
        <dbReference type="ChEBI" id="CHEBI:57540"/>
        <dbReference type="ChEBI" id="CHEBI:57945"/>
        <dbReference type="EC" id="1.1.1.1"/>
    </reaction>
</comment>
<evidence type="ECO:0000259" key="10">
    <source>
        <dbReference type="SMART" id="SM00829"/>
    </source>
</evidence>
<evidence type="ECO:0000256" key="5">
    <source>
        <dbReference type="ARBA" id="ARBA00022833"/>
    </source>
</evidence>
<keyword evidence="5 9" id="KW-0862">Zinc</keyword>
<dbReference type="PANTHER" id="PTHR42940:SF8">
    <property type="entry name" value="VACUOLAR PROTEIN SORTING-ASSOCIATED PROTEIN 11"/>
    <property type="match status" value="1"/>
</dbReference>
<evidence type="ECO:0000256" key="1">
    <source>
        <dbReference type="ARBA" id="ARBA00001947"/>
    </source>
</evidence>
<dbReference type="InterPro" id="IPR002328">
    <property type="entry name" value="ADH_Zn_CS"/>
</dbReference>
<dbReference type="Gene3D" id="3.90.180.10">
    <property type="entry name" value="Medium-chain alcohol dehydrogenases, catalytic domain"/>
    <property type="match status" value="2"/>
</dbReference>
<dbReference type="GO" id="GO:0005737">
    <property type="term" value="C:cytoplasm"/>
    <property type="evidence" value="ECO:0007669"/>
    <property type="project" value="TreeGrafter"/>
</dbReference>
<dbReference type="AlphaFoldDB" id="A0A076EK48"/>
<evidence type="ECO:0000256" key="8">
    <source>
        <dbReference type="ARBA" id="ARBA00049243"/>
    </source>
</evidence>
<evidence type="ECO:0000256" key="9">
    <source>
        <dbReference type="RuleBase" id="RU361277"/>
    </source>
</evidence>
<evidence type="ECO:0000256" key="7">
    <source>
        <dbReference type="ARBA" id="ARBA00049164"/>
    </source>
</evidence>
<evidence type="ECO:0000313" key="12">
    <source>
        <dbReference type="Proteomes" id="UP000028488"/>
    </source>
</evidence>
<accession>A0A076EK48</accession>
<dbReference type="SMART" id="SM00829">
    <property type="entry name" value="PKS_ER"/>
    <property type="match status" value="1"/>
</dbReference>
<reference evidence="11 12" key="1">
    <citation type="submission" date="2014-07" db="EMBL/GenBank/DDBJ databases">
        <title>Genome Sequence of Rhodococcus opacus Strain R7, a Biodegrader of Mono- and Polycyclic Aromatic Hydrocarbons.</title>
        <authorList>
            <person name="Di Gennaro P."/>
            <person name="Zampolli J."/>
            <person name="Presti I."/>
            <person name="Cappelletti M."/>
            <person name="D'Ursi P."/>
            <person name="Orro A."/>
            <person name="Mezzelani A."/>
            <person name="Milanesi L."/>
        </authorList>
    </citation>
    <scope>NUCLEOTIDE SEQUENCE [LARGE SCALE GENOMIC DNA]</scope>
    <source>
        <strain evidence="11 12">R7</strain>
    </source>
</reference>
<dbReference type="SUPFAM" id="SSF50129">
    <property type="entry name" value="GroES-like"/>
    <property type="match status" value="1"/>
</dbReference>
<evidence type="ECO:0000256" key="4">
    <source>
        <dbReference type="ARBA" id="ARBA00022723"/>
    </source>
</evidence>
<dbReference type="InterPro" id="IPR020843">
    <property type="entry name" value="ER"/>
</dbReference>
<dbReference type="EMBL" id="CP008947">
    <property type="protein sequence ID" value="AII05633.1"/>
    <property type="molecule type" value="Genomic_DNA"/>
</dbReference>
<dbReference type="PROSITE" id="PS00059">
    <property type="entry name" value="ADH_ZINC"/>
    <property type="match status" value="1"/>
</dbReference>
<dbReference type="PANTHER" id="PTHR42940">
    <property type="entry name" value="ALCOHOL DEHYDROGENASE 1-RELATED"/>
    <property type="match status" value="1"/>
</dbReference>
<dbReference type="InterPro" id="IPR036291">
    <property type="entry name" value="NAD(P)-bd_dom_sf"/>
</dbReference>
<evidence type="ECO:0000313" key="11">
    <source>
        <dbReference type="EMBL" id="AII05633.1"/>
    </source>
</evidence>
<organism evidence="11 12">
    <name type="scientific">Rhodococcus opacus</name>
    <name type="common">Nocardia opaca</name>
    <dbReference type="NCBI Taxonomy" id="37919"/>
    <lineage>
        <taxon>Bacteria</taxon>
        <taxon>Bacillati</taxon>
        <taxon>Actinomycetota</taxon>
        <taxon>Actinomycetes</taxon>
        <taxon>Mycobacteriales</taxon>
        <taxon>Nocardiaceae</taxon>
        <taxon>Rhodococcus</taxon>
    </lineage>
</organism>
<name>A0A076EK48_RHOOP</name>
<dbReference type="Gene3D" id="3.40.50.720">
    <property type="entry name" value="NAD(P)-binding Rossmann-like Domain"/>
    <property type="match status" value="1"/>
</dbReference>
<keyword evidence="6" id="KW-0560">Oxidoreductase</keyword>
<dbReference type="InterPro" id="IPR011032">
    <property type="entry name" value="GroES-like_sf"/>
</dbReference>
<comment type="similarity">
    <text evidence="2 9">Belongs to the zinc-containing alcohol dehydrogenase family.</text>
</comment>
<gene>
    <name evidence="11" type="ORF">EP51_13770</name>
</gene>
<dbReference type="InterPro" id="IPR013149">
    <property type="entry name" value="ADH-like_C"/>
</dbReference>
<feature type="domain" description="Enoyl reductase (ER)" evidence="10">
    <location>
        <begin position="8"/>
        <end position="309"/>
    </location>
</feature>
<dbReference type="eggNOG" id="COG1064">
    <property type="taxonomic scope" value="Bacteria"/>
</dbReference>
<dbReference type="GO" id="GO:0004022">
    <property type="term" value="F:alcohol dehydrogenase (NAD+) activity"/>
    <property type="evidence" value="ECO:0007669"/>
    <property type="project" value="UniProtKB-EC"/>
</dbReference>
<proteinExistence type="inferred from homology"/>
<dbReference type="Pfam" id="PF00107">
    <property type="entry name" value="ADH_zinc_N"/>
    <property type="match status" value="1"/>
</dbReference>
<dbReference type="CDD" id="cd08254">
    <property type="entry name" value="hydroxyacyl_CoA_DH"/>
    <property type="match status" value="1"/>
</dbReference>
<dbReference type="EC" id="1.1.1.1" evidence="3"/>
<dbReference type="Proteomes" id="UP000028488">
    <property type="component" value="Chromosome"/>
</dbReference>
<dbReference type="RefSeq" id="WP_128639575.1">
    <property type="nucleotide sequence ID" value="NZ_CP008947.1"/>
</dbReference>
<comment type="catalytic activity">
    <reaction evidence="8">
        <text>a primary alcohol + NAD(+) = an aldehyde + NADH + H(+)</text>
        <dbReference type="Rhea" id="RHEA:10736"/>
        <dbReference type="ChEBI" id="CHEBI:15378"/>
        <dbReference type="ChEBI" id="CHEBI:15734"/>
        <dbReference type="ChEBI" id="CHEBI:17478"/>
        <dbReference type="ChEBI" id="CHEBI:57540"/>
        <dbReference type="ChEBI" id="CHEBI:57945"/>
        <dbReference type="EC" id="1.1.1.1"/>
    </reaction>
</comment>
<sequence>MKAWRFTAVNEKLRHEEVGELVPGPEDIVIDTGAVGLCHSDIGFMNGTITHLLGHVPITLGHEIVGTVSAVGSNVSEFVLGDRVGIPATTDGPGTAMDGGYAEKVRVPSHLPVALPDGLSFLDAASATCSGRTAYRAVHTAGQIESGMKVGIVGFGGLGYFGVQIAKAAGASVFVADVNEARWPLARHLGVESCSKDIRVFESEDLDVIIDFAGADGTLDSAIGAIRHGGRIVEVGLGVAATSVSIPSITMKEVHIVGASNGTKAEASAILALIAKGAVQPKTEQISFGEIPEGLHRLEQGAPDGRLIAVL</sequence>
<evidence type="ECO:0000256" key="3">
    <source>
        <dbReference type="ARBA" id="ARBA00013190"/>
    </source>
</evidence>